<dbReference type="InterPro" id="IPR003615">
    <property type="entry name" value="HNH_nuc"/>
</dbReference>
<name>A0A6H1TU20_9CYAN</name>
<dbReference type="Proteomes" id="UP000500857">
    <property type="component" value="Chromosome"/>
</dbReference>
<evidence type="ECO:0000313" key="3">
    <source>
        <dbReference type="Proteomes" id="UP000500857"/>
    </source>
</evidence>
<keyword evidence="2" id="KW-0378">Hydrolase</keyword>
<dbReference type="Pfam" id="PF14279">
    <property type="entry name" value="HNH_5"/>
    <property type="match status" value="1"/>
</dbReference>
<feature type="domain" description="HNH nuclease" evidence="1">
    <location>
        <begin position="46"/>
        <end position="99"/>
    </location>
</feature>
<evidence type="ECO:0000313" key="2">
    <source>
        <dbReference type="EMBL" id="QIZ70092.1"/>
    </source>
</evidence>
<dbReference type="Gene3D" id="1.10.30.50">
    <property type="match status" value="1"/>
</dbReference>
<dbReference type="GO" id="GO:0004519">
    <property type="term" value="F:endonuclease activity"/>
    <property type="evidence" value="ECO:0007669"/>
    <property type="project" value="UniProtKB-KW"/>
</dbReference>
<dbReference type="EMBL" id="CP051167">
    <property type="protein sequence ID" value="QIZ70092.1"/>
    <property type="molecule type" value="Genomic_DNA"/>
</dbReference>
<protein>
    <submittedName>
        <fullName evidence="2">HNH endonuclease</fullName>
    </submittedName>
</protein>
<dbReference type="PANTHER" id="PTHR33877:SF2">
    <property type="entry name" value="OS07G0170200 PROTEIN"/>
    <property type="match status" value="1"/>
</dbReference>
<keyword evidence="3" id="KW-1185">Reference proteome</keyword>
<dbReference type="SMART" id="SM00507">
    <property type="entry name" value="HNHc"/>
    <property type="match status" value="1"/>
</dbReference>
<keyword evidence="2" id="KW-0540">Nuclease</keyword>
<accession>A0A6H1TU20</accession>
<dbReference type="InterPro" id="IPR029471">
    <property type="entry name" value="HNH_5"/>
</dbReference>
<proteinExistence type="predicted"/>
<dbReference type="PANTHER" id="PTHR33877">
    <property type="entry name" value="SLL1193 PROTEIN"/>
    <property type="match status" value="1"/>
</dbReference>
<dbReference type="KEGG" id="oxy:HCG48_05505"/>
<organism evidence="2 3">
    <name type="scientific">Oxynema aestuarii AP17</name>
    <dbReference type="NCBI Taxonomy" id="2064643"/>
    <lineage>
        <taxon>Bacteria</taxon>
        <taxon>Bacillati</taxon>
        <taxon>Cyanobacteriota</taxon>
        <taxon>Cyanophyceae</taxon>
        <taxon>Oscillatoriophycideae</taxon>
        <taxon>Oscillatoriales</taxon>
        <taxon>Oscillatoriaceae</taxon>
        <taxon>Oxynema</taxon>
        <taxon>Oxynema aestuarii</taxon>
    </lineage>
</organism>
<gene>
    <name evidence="2" type="ORF">HCG48_05505</name>
</gene>
<dbReference type="RefSeq" id="WP_168568249.1">
    <property type="nucleotide sequence ID" value="NZ_CP051167.1"/>
</dbReference>
<dbReference type="AlphaFoldDB" id="A0A6H1TU20"/>
<dbReference type="InterPro" id="IPR052892">
    <property type="entry name" value="NA-targeting_endonuclease"/>
</dbReference>
<evidence type="ECO:0000259" key="1">
    <source>
        <dbReference type="SMART" id="SM00507"/>
    </source>
</evidence>
<reference evidence="2 3" key="1">
    <citation type="submission" date="2020-04" db="EMBL/GenBank/DDBJ databases">
        <authorList>
            <person name="Basu S."/>
            <person name="Maruthanayagam V."/>
            <person name="Chakraborty S."/>
            <person name="Pramanik A."/>
            <person name="Mukherjee J."/>
            <person name="Brink B."/>
        </authorList>
    </citation>
    <scope>NUCLEOTIDE SEQUENCE [LARGE SCALE GENOMIC DNA]</scope>
    <source>
        <strain evidence="2 3">AP17</strain>
    </source>
</reference>
<keyword evidence="2" id="KW-0255">Endonuclease</keyword>
<sequence length="117" mass="13064">MQIQPKSSNGRGVENSLFFNSLFPSPIAEHFLKTGVTLVNCHAKRNKKNKLVTLYGACCWWCRKNLPKKQLTLDHLIPKSRGGSNSLENLRLSCVECNRARGNSLYPPAHSLGIKEG</sequence>
<dbReference type="CDD" id="cd00085">
    <property type="entry name" value="HNHc"/>
    <property type="match status" value="1"/>
</dbReference>